<dbReference type="EMBL" id="VCDI01000002">
    <property type="protein sequence ID" value="TLU73034.1"/>
    <property type="molecule type" value="Genomic_DNA"/>
</dbReference>
<keyword evidence="6 8" id="KW-1133">Transmembrane helix</keyword>
<dbReference type="GO" id="GO:0016763">
    <property type="term" value="F:pentosyltransferase activity"/>
    <property type="evidence" value="ECO:0007669"/>
    <property type="project" value="TreeGrafter"/>
</dbReference>
<comment type="caution">
    <text evidence="10">The sequence shown here is derived from an EMBL/GenBank/DDBJ whole genome shotgun (WGS) entry which is preliminary data.</text>
</comment>
<dbReference type="InterPro" id="IPR050297">
    <property type="entry name" value="LipidA_mod_glycosyltrf_83"/>
</dbReference>
<protein>
    <submittedName>
        <fullName evidence="10">Glycosyltransferase family 39 protein</fullName>
    </submittedName>
</protein>
<feature type="transmembrane region" description="Helical" evidence="8">
    <location>
        <begin position="378"/>
        <end position="395"/>
    </location>
</feature>
<dbReference type="AlphaFoldDB" id="A0A5R9J5Z0"/>
<dbReference type="OrthoDB" id="7525293at2"/>
<feature type="domain" description="Glycosyltransferase RgtA/B/C/D-like" evidence="9">
    <location>
        <begin position="82"/>
        <end position="168"/>
    </location>
</feature>
<evidence type="ECO:0000256" key="2">
    <source>
        <dbReference type="ARBA" id="ARBA00022475"/>
    </source>
</evidence>
<evidence type="ECO:0000256" key="8">
    <source>
        <dbReference type="SAM" id="Phobius"/>
    </source>
</evidence>
<evidence type="ECO:0000256" key="4">
    <source>
        <dbReference type="ARBA" id="ARBA00022679"/>
    </source>
</evidence>
<evidence type="ECO:0000313" key="10">
    <source>
        <dbReference type="EMBL" id="TLU73034.1"/>
    </source>
</evidence>
<feature type="transmembrane region" description="Helical" evidence="8">
    <location>
        <begin position="95"/>
        <end position="113"/>
    </location>
</feature>
<evidence type="ECO:0000256" key="3">
    <source>
        <dbReference type="ARBA" id="ARBA00022676"/>
    </source>
</evidence>
<feature type="transmembrane region" description="Helical" evidence="8">
    <location>
        <begin position="21"/>
        <end position="42"/>
    </location>
</feature>
<keyword evidence="11" id="KW-1185">Reference proteome</keyword>
<feature type="transmembrane region" description="Helical" evidence="8">
    <location>
        <begin position="322"/>
        <end position="343"/>
    </location>
</feature>
<keyword evidence="5 8" id="KW-0812">Transmembrane</keyword>
<comment type="subcellular location">
    <subcellularLocation>
        <location evidence="1">Cell membrane</location>
        <topology evidence="1">Multi-pass membrane protein</topology>
    </subcellularLocation>
</comment>
<dbReference type="GO" id="GO:0005886">
    <property type="term" value="C:plasma membrane"/>
    <property type="evidence" value="ECO:0007669"/>
    <property type="project" value="UniProtKB-SubCell"/>
</dbReference>
<evidence type="ECO:0000256" key="1">
    <source>
        <dbReference type="ARBA" id="ARBA00004651"/>
    </source>
</evidence>
<feature type="transmembrane region" description="Helical" evidence="8">
    <location>
        <begin position="240"/>
        <end position="260"/>
    </location>
</feature>
<feature type="transmembrane region" description="Helical" evidence="8">
    <location>
        <begin position="189"/>
        <end position="205"/>
    </location>
</feature>
<keyword evidence="2" id="KW-1003">Cell membrane</keyword>
<feature type="transmembrane region" description="Helical" evidence="8">
    <location>
        <begin position="350"/>
        <end position="372"/>
    </location>
</feature>
<accession>A0A5R9J5Z0</accession>
<evidence type="ECO:0000259" key="9">
    <source>
        <dbReference type="Pfam" id="PF13231"/>
    </source>
</evidence>
<dbReference type="InterPro" id="IPR038731">
    <property type="entry name" value="RgtA/B/C-like"/>
</dbReference>
<feature type="transmembrane region" description="Helical" evidence="8">
    <location>
        <begin position="149"/>
        <end position="168"/>
    </location>
</feature>
<evidence type="ECO:0000256" key="7">
    <source>
        <dbReference type="ARBA" id="ARBA00023136"/>
    </source>
</evidence>
<proteinExistence type="predicted"/>
<dbReference type="PANTHER" id="PTHR33908">
    <property type="entry name" value="MANNOSYLTRANSFERASE YKCB-RELATED"/>
    <property type="match status" value="1"/>
</dbReference>
<keyword evidence="4 10" id="KW-0808">Transferase</keyword>
<feature type="transmembrane region" description="Helical" evidence="8">
    <location>
        <begin position="402"/>
        <end position="420"/>
    </location>
</feature>
<reference evidence="10 11" key="1">
    <citation type="submission" date="2019-05" db="EMBL/GenBank/DDBJ databases">
        <authorList>
            <person name="Pankratov T."/>
            <person name="Grouzdev D."/>
        </authorList>
    </citation>
    <scope>NUCLEOTIDE SEQUENCE [LARGE SCALE GENOMIC DNA]</scope>
    <source>
        <strain evidence="10 11">KEBCLARHB70R</strain>
    </source>
</reference>
<gene>
    <name evidence="10" type="ORF">FE263_06230</name>
</gene>
<organism evidence="10 11">
    <name type="scientific">Lichenicoccus roseus</name>
    <dbReference type="NCBI Taxonomy" id="2683649"/>
    <lineage>
        <taxon>Bacteria</taxon>
        <taxon>Pseudomonadati</taxon>
        <taxon>Pseudomonadota</taxon>
        <taxon>Alphaproteobacteria</taxon>
        <taxon>Acetobacterales</taxon>
        <taxon>Acetobacteraceae</taxon>
        <taxon>Lichenicoccus</taxon>
    </lineage>
</organism>
<dbReference type="RefSeq" id="WP_138325108.1">
    <property type="nucleotide sequence ID" value="NZ_VCDI01000002.1"/>
</dbReference>
<dbReference type="Proteomes" id="UP000305654">
    <property type="component" value="Unassembled WGS sequence"/>
</dbReference>
<dbReference type="Pfam" id="PF13231">
    <property type="entry name" value="PMT_2"/>
    <property type="match status" value="1"/>
</dbReference>
<dbReference type="PANTHER" id="PTHR33908:SF11">
    <property type="entry name" value="MEMBRANE PROTEIN"/>
    <property type="match status" value="1"/>
</dbReference>
<keyword evidence="3" id="KW-0328">Glycosyltransferase</keyword>
<sequence length="560" mass="60488">MRSSAPLRSIDKQVYVRGGSRGTFSAAAILLCIAAVAASLALPAGFAGWDDLHYLEAAQRWLTEGVHVPANHWATRLPYVLTLAASLRLFGVSDFALTVPNTILFGIMLLLLWRIAAMLPRKRTAFCSGLVAAATPLFFRMPTTYYPEVMEVVLAAGATVLTLSALAPDPGRDPAMAGAPARRPGSSRTIWLLAAGLCGGVGILVRQTALSVPVALSVLILLTDRAAAGRLDWRRSGLGVLLLATGYAVPVVLECLFYMVMTGHPLERFAIDSRHVLIWSAHMRGNTFTGGSPLFNWKLAARWDVPSLIRVHWTINPLLRVFVAPIMLLTPWFCVAGGVLAARMGGFARIYAIFAAVGFMAQYVLNTFVLVIAPDTRYFSVGVALAIPLAGLLLASLPRARSVAVAALLLVAPCLLVVPLEPLPAHMMPGLQRFLSFHDTAPGRPPDDGAVYVSPYVMDAATILFANQPDLARRAERFTSPDQIPVGALAVVDAFDWEGTDLRQRCPGQGPKWQTVDTATRPSIYWRVLQGAGLARHVPGAVARPLEREKDRLTLVRRAC</sequence>
<evidence type="ECO:0000313" key="11">
    <source>
        <dbReference type="Proteomes" id="UP000305654"/>
    </source>
</evidence>
<keyword evidence="7 8" id="KW-0472">Membrane</keyword>
<name>A0A5R9J5Z0_9PROT</name>
<evidence type="ECO:0000256" key="6">
    <source>
        <dbReference type="ARBA" id="ARBA00022989"/>
    </source>
</evidence>
<dbReference type="GO" id="GO:0009103">
    <property type="term" value="P:lipopolysaccharide biosynthetic process"/>
    <property type="evidence" value="ECO:0007669"/>
    <property type="project" value="UniProtKB-ARBA"/>
</dbReference>
<evidence type="ECO:0000256" key="5">
    <source>
        <dbReference type="ARBA" id="ARBA00022692"/>
    </source>
</evidence>